<feature type="transmembrane region" description="Helical" evidence="1">
    <location>
        <begin position="13"/>
        <end position="35"/>
    </location>
</feature>
<evidence type="ECO:0000313" key="3">
    <source>
        <dbReference type="Proteomes" id="UP000738349"/>
    </source>
</evidence>
<dbReference type="NCBIfam" id="TIGR01571">
    <property type="entry name" value="A_thal_Cys_rich"/>
    <property type="match status" value="1"/>
</dbReference>
<evidence type="ECO:0000256" key="1">
    <source>
        <dbReference type="SAM" id="Phobius"/>
    </source>
</evidence>
<dbReference type="Proteomes" id="UP000738349">
    <property type="component" value="Unassembled WGS sequence"/>
</dbReference>
<name>A0A9P9D721_9HYPO</name>
<keyword evidence="1" id="KW-1133">Transmembrane helix</keyword>
<evidence type="ECO:0000313" key="2">
    <source>
        <dbReference type="EMBL" id="KAH7113561.1"/>
    </source>
</evidence>
<feature type="transmembrane region" description="Helical" evidence="1">
    <location>
        <begin position="56"/>
        <end position="75"/>
    </location>
</feature>
<accession>A0A9P9D721</accession>
<sequence length="135" mass="15555">QGPDVPLEEWSNSLFSCGPCNTCLLSTFLPCTLLGRTSSRMRDPTMQAAESCNRDCWLFCCIQCVTGCGWIYAMMKRREIRERFQIKGSCMDDYCASYWCYCCALIQQDEEVKARHARGPITQGYQSVRERMEMP</sequence>
<dbReference type="EMBL" id="JAGMUV010000034">
    <property type="protein sequence ID" value="KAH7113561.1"/>
    <property type="molecule type" value="Genomic_DNA"/>
</dbReference>
<feature type="non-terminal residue" evidence="2">
    <location>
        <position position="135"/>
    </location>
</feature>
<comment type="caution">
    <text evidence="2">The sequence shown here is derived from an EMBL/GenBank/DDBJ whole genome shotgun (WGS) entry which is preliminary data.</text>
</comment>
<proteinExistence type="predicted"/>
<keyword evidence="3" id="KW-1185">Reference proteome</keyword>
<dbReference type="Pfam" id="PF04749">
    <property type="entry name" value="PLAC8"/>
    <property type="match status" value="1"/>
</dbReference>
<dbReference type="AlphaFoldDB" id="A0A9P9D721"/>
<keyword evidence="1" id="KW-0472">Membrane</keyword>
<organism evidence="2 3">
    <name type="scientific">Dactylonectria macrodidyma</name>
    <dbReference type="NCBI Taxonomy" id="307937"/>
    <lineage>
        <taxon>Eukaryota</taxon>
        <taxon>Fungi</taxon>
        <taxon>Dikarya</taxon>
        <taxon>Ascomycota</taxon>
        <taxon>Pezizomycotina</taxon>
        <taxon>Sordariomycetes</taxon>
        <taxon>Hypocreomycetidae</taxon>
        <taxon>Hypocreales</taxon>
        <taxon>Nectriaceae</taxon>
        <taxon>Dactylonectria</taxon>
    </lineage>
</organism>
<gene>
    <name evidence="2" type="ORF">EDB81DRAFT_606904</name>
</gene>
<dbReference type="OrthoDB" id="1045822at2759"/>
<dbReference type="PANTHER" id="PTHR15907">
    <property type="entry name" value="DUF614 FAMILY PROTEIN-RELATED"/>
    <property type="match status" value="1"/>
</dbReference>
<keyword evidence="1" id="KW-0812">Transmembrane</keyword>
<dbReference type="InterPro" id="IPR006461">
    <property type="entry name" value="PLAC_motif_containing"/>
</dbReference>
<feature type="non-terminal residue" evidence="2">
    <location>
        <position position="1"/>
    </location>
</feature>
<reference evidence="2" key="1">
    <citation type="journal article" date="2021" name="Nat. Commun.">
        <title>Genetic determinants of endophytism in the Arabidopsis root mycobiome.</title>
        <authorList>
            <person name="Mesny F."/>
            <person name="Miyauchi S."/>
            <person name="Thiergart T."/>
            <person name="Pickel B."/>
            <person name="Atanasova L."/>
            <person name="Karlsson M."/>
            <person name="Huettel B."/>
            <person name="Barry K.W."/>
            <person name="Haridas S."/>
            <person name="Chen C."/>
            <person name="Bauer D."/>
            <person name="Andreopoulos W."/>
            <person name="Pangilinan J."/>
            <person name="LaButti K."/>
            <person name="Riley R."/>
            <person name="Lipzen A."/>
            <person name="Clum A."/>
            <person name="Drula E."/>
            <person name="Henrissat B."/>
            <person name="Kohler A."/>
            <person name="Grigoriev I.V."/>
            <person name="Martin F.M."/>
            <person name="Hacquard S."/>
        </authorList>
    </citation>
    <scope>NUCLEOTIDE SEQUENCE</scope>
    <source>
        <strain evidence="2">MPI-CAGE-AT-0147</strain>
    </source>
</reference>
<protein>
    <submittedName>
        <fullName evidence="2">PLAC8 family-domain-containing protein</fullName>
    </submittedName>
</protein>